<feature type="binding site" evidence="10">
    <location>
        <position position="79"/>
    </location>
    <ligand>
        <name>Mg(2+)</name>
        <dbReference type="ChEBI" id="CHEBI:18420"/>
    </ligand>
</feature>
<dbReference type="GO" id="GO:0017111">
    <property type="term" value="F:ribonucleoside triphosphate phosphatase activity"/>
    <property type="evidence" value="ECO:0007669"/>
    <property type="project" value="InterPro"/>
</dbReference>
<dbReference type="SUPFAM" id="SSF52972">
    <property type="entry name" value="ITPase-like"/>
    <property type="match status" value="1"/>
</dbReference>
<keyword evidence="7 10" id="KW-0546">Nucleotide metabolism</keyword>
<dbReference type="RefSeq" id="WP_184202574.1">
    <property type="nucleotide sequence ID" value="NZ_JACIIV010000032.1"/>
</dbReference>
<dbReference type="PANTHER" id="PTHR11067:SF9">
    <property type="entry name" value="INOSINE TRIPHOSPHATE PYROPHOSPHATASE"/>
    <property type="match status" value="1"/>
</dbReference>
<evidence type="ECO:0000256" key="1">
    <source>
        <dbReference type="ARBA" id="ARBA00008023"/>
    </source>
</evidence>
<dbReference type="Proteomes" id="UP000538147">
    <property type="component" value="Unassembled WGS sequence"/>
</dbReference>
<evidence type="ECO:0000313" key="12">
    <source>
        <dbReference type="EMBL" id="MBB6229114.1"/>
    </source>
</evidence>
<evidence type="ECO:0000256" key="5">
    <source>
        <dbReference type="ARBA" id="ARBA00022801"/>
    </source>
</evidence>
<dbReference type="GO" id="GO:0046872">
    <property type="term" value="F:metal ion binding"/>
    <property type="evidence" value="ECO:0007669"/>
    <property type="project" value="UniProtKB-KW"/>
</dbReference>
<comment type="catalytic activity">
    <reaction evidence="8 10">
        <text>dITP + H2O = dIMP + diphosphate + H(+)</text>
        <dbReference type="Rhea" id="RHEA:28342"/>
        <dbReference type="ChEBI" id="CHEBI:15377"/>
        <dbReference type="ChEBI" id="CHEBI:15378"/>
        <dbReference type="ChEBI" id="CHEBI:33019"/>
        <dbReference type="ChEBI" id="CHEBI:61194"/>
        <dbReference type="ChEBI" id="CHEBI:61382"/>
        <dbReference type="EC" id="3.6.1.66"/>
    </reaction>
</comment>
<evidence type="ECO:0000256" key="3">
    <source>
        <dbReference type="ARBA" id="ARBA00022723"/>
    </source>
</evidence>
<evidence type="ECO:0000256" key="11">
    <source>
        <dbReference type="RuleBase" id="RU003781"/>
    </source>
</evidence>
<dbReference type="GO" id="GO:0005829">
    <property type="term" value="C:cytosol"/>
    <property type="evidence" value="ECO:0007669"/>
    <property type="project" value="TreeGrafter"/>
</dbReference>
<evidence type="ECO:0000256" key="9">
    <source>
        <dbReference type="ARBA" id="ARBA00052017"/>
    </source>
</evidence>
<dbReference type="InterPro" id="IPR002637">
    <property type="entry name" value="RdgB/HAM1"/>
</dbReference>
<keyword evidence="5 10" id="KW-0378">Hydrolase</keyword>
<evidence type="ECO:0000313" key="13">
    <source>
        <dbReference type="Proteomes" id="UP000538147"/>
    </source>
</evidence>
<reference evidence="12 13" key="1">
    <citation type="submission" date="2020-08" db="EMBL/GenBank/DDBJ databases">
        <title>Genomic Encyclopedia of Type Strains, Phase IV (KMG-IV): sequencing the most valuable type-strain genomes for metagenomic binning, comparative biology and taxonomic classification.</title>
        <authorList>
            <person name="Goeker M."/>
        </authorList>
    </citation>
    <scope>NUCLEOTIDE SEQUENCE [LARGE SCALE GENOMIC DNA]</scope>
    <source>
        <strain evidence="12 13">DSM 102189</strain>
    </source>
</reference>
<feature type="active site" description="Proton acceptor" evidence="10">
    <location>
        <position position="79"/>
    </location>
</feature>
<keyword evidence="6 10" id="KW-0460">Magnesium</keyword>
<gene>
    <name evidence="12" type="ORF">FHS79_003313</name>
</gene>
<name>A0A841L991_9SPHN</name>
<dbReference type="GO" id="GO:0000166">
    <property type="term" value="F:nucleotide binding"/>
    <property type="evidence" value="ECO:0007669"/>
    <property type="project" value="UniProtKB-KW"/>
</dbReference>
<proteinExistence type="inferred from homology"/>
<comment type="subunit">
    <text evidence="2 10">Homodimer.</text>
</comment>
<keyword evidence="3 10" id="KW-0479">Metal-binding</keyword>
<dbReference type="InterPro" id="IPR020922">
    <property type="entry name" value="dITP/XTP_pyrophosphatase"/>
</dbReference>
<comment type="function">
    <text evidence="10">Pyrophosphatase that catalyzes the hydrolysis of nucleoside triphosphates to their monophosphate derivatives, with a high preference for the non-canonical purine nucleotides XTP (xanthosine triphosphate), dITP (deoxyinosine triphosphate) and ITP. Seems to function as a house-cleaning enzyme that removes non-canonical purine nucleotides from the nucleotide pool, thus preventing their incorporation into DNA/RNA and avoiding chromosomal lesions.</text>
</comment>
<dbReference type="GO" id="GO:0009117">
    <property type="term" value="P:nucleotide metabolic process"/>
    <property type="evidence" value="ECO:0007669"/>
    <property type="project" value="UniProtKB-KW"/>
</dbReference>
<dbReference type="Gene3D" id="3.90.950.10">
    <property type="match status" value="1"/>
</dbReference>
<feature type="binding site" evidence="10">
    <location>
        <begin position="18"/>
        <end position="23"/>
    </location>
    <ligand>
        <name>substrate</name>
    </ligand>
</feature>
<evidence type="ECO:0000256" key="7">
    <source>
        <dbReference type="ARBA" id="ARBA00023080"/>
    </source>
</evidence>
<evidence type="ECO:0000256" key="10">
    <source>
        <dbReference type="HAMAP-Rule" id="MF_01405"/>
    </source>
</evidence>
<comment type="cofactor">
    <cofactor evidence="10">
        <name>Mg(2+)</name>
        <dbReference type="ChEBI" id="CHEBI:18420"/>
    </cofactor>
    <text evidence="10">Binds 1 Mg(2+) ion per subunit.</text>
</comment>
<dbReference type="GO" id="GO:0036220">
    <property type="term" value="F:ITP diphosphatase activity"/>
    <property type="evidence" value="ECO:0007669"/>
    <property type="project" value="UniProtKB-UniRule"/>
</dbReference>
<dbReference type="PANTHER" id="PTHR11067">
    <property type="entry name" value="INOSINE TRIPHOSPHATE PYROPHOSPHATASE/HAM1 PROTEIN"/>
    <property type="match status" value="1"/>
</dbReference>
<dbReference type="GO" id="GO:0035870">
    <property type="term" value="F:dITP diphosphatase activity"/>
    <property type="evidence" value="ECO:0007669"/>
    <property type="project" value="UniProtKB-UniRule"/>
</dbReference>
<dbReference type="AlphaFoldDB" id="A0A841L991"/>
<feature type="binding site" evidence="10">
    <location>
        <position position="183"/>
    </location>
    <ligand>
        <name>substrate</name>
    </ligand>
</feature>
<evidence type="ECO:0000256" key="4">
    <source>
        <dbReference type="ARBA" id="ARBA00022741"/>
    </source>
</evidence>
<dbReference type="GO" id="GO:0036222">
    <property type="term" value="F:XTP diphosphatase activity"/>
    <property type="evidence" value="ECO:0007669"/>
    <property type="project" value="UniProtKB-UniRule"/>
</dbReference>
<dbReference type="HAMAP" id="MF_01405">
    <property type="entry name" value="Non_canon_purine_NTPase"/>
    <property type="match status" value="1"/>
</dbReference>
<feature type="binding site" evidence="10">
    <location>
        <begin position="160"/>
        <end position="163"/>
    </location>
    <ligand>
        <name>substrate</name>
    </ligand>
</feature>
<comment type="catalytic activity">
    <reaction evidence="9 10">
        <text>XTP + H2O = XMP + diphosphate + H(+)</text>
        <dbReference type="Rhea" id="RHEA:28610"/>
        <dbReference type="ChEBI" id="CHEBI:15377"/>
        <dbReference type="ChEBI" id="CHEBI:15378"/>
        <dbReference type="ChEBI" id="CHEBI:33019"/>
        <dbReference type="ChEBI" id="CHEBI:57464"/>
        <dbReference type="ChEBI" id="CHEBI:61314"/>
        <dbReference type="EC" id="3.6.1.66"/>
    </reaction>
</comment>
<dbReference type="CDD" id="cd00515">
    <property type="entry name" value="HAM1"/>
    <property type="match status" value="1"/>
</dbReference>
<dbReference type="FunFam" id="3.90.950.10:FF:000001">
    <property type="entry name" value="dITP/XTP pyrophosphatase"/>
    <property type="match status" value="1"/>
</dbReference>
<sequence>MPPESFRRLIPGRLVLATHNPGKVIELAELVGPLGLDVVSAGTLGLPEPEETGDTFKANAELKALAAATASGLPALADDSGLCVDALGGAPGIYSARWAGPGKDFSVAMARVEESLGQEGSRAAHFVCALSLAWPDGHCQTVEGRVDGRLVWPPRGENGFGYDPMFVMEGQNQTYGEMQRHQKEADNHRARAFRLLAAMLPSSTSSGRP</sequence>
<feature type="binding site" evidence="10">
    <location>
        <position position="80"/>
    </location>
    <ligand>
        <name>substrate</name>
    </ligand>
</feature>
<dbReference type="Pfam" id="PF01725">
    <property type="entry name" value="Ham1p_like"/>
    <property type="match status" value="1"/>
</dbReference>
<dbReference type="InterPro" id="IPR029001">
    <property type="entry name" value="ITPase-like_fam"/>
</dbReference>
<dbReference type="EMBL" id="JACIIV010000032">
    <property type="protein sequence ID" value="MBB6229114.1"/>
    <property type="molecule type" value="Genomic_DNA"/>
</dbReference>
<evidence type="ECO:0000256" key="2">
    <source>
        <dbReference type="ARBA" id="ARBA00011738"/>
    </source>
</evidence>
<dbReference type="GO" id="GO:0009146">
    <property type="term" value="P:purine nucleoside triphosphate catabolic process"/>
    <property type="evidence" value="ECO:0007669"/>
    <property type="project" value="UniProtKB-UniRule"/>
</dbReference>
<dbReference type="EC" id="3.6.1.66" evidence="10"/>
<organism evidence="12 13">
    <name type="scientific">Polymorphobacter multimanifer</name>
    <dbReference type="NCBI Taxonomy" id="1070431"/>
    <lineage>
        <taxon>Bacteria</taxon>
        <taxon>Pseudomonadati</taxon>
        <taxon>Pseudomonadota</taxon>
        <taxon>Alphaproteobacteria</taxon>
        <taxon>Sphingomonadales</taxon>
        <taxon>Sphingosinicellaceae</taxon>
        <taxon>Polymorphobacter</taxon>
    </lineage>
</organism>
<dbReference type="NCBIfam" id="TIGR00042">
    <property type="entry name" value="RdgB/HAM1 family non-canonical purine NTP pyrophosphatase"/>
    <property type="match status" value="1"/>
</dbReference>
<keyword evidence="4 10" id="KW-0547">Nucleotide-binding</keyword>
<feature type="binding site" evidence="10">
    <location>
        <begin position="188"/>
        <end position="189"/>
    </location>
    <ligand>
        <name>substrate</name>
    </ligand>
</feature>
<protein>
    <recommendedName>
        <fullName evidence="10">dITP/XTP pyrophosphatase</fullName>
        <ecNumber evidence="10">3.6.1.66</ecNumber>
    </recommendedName>
    <alternativeName>
        <fullName evidence="10">Non-canonical purine NTP pyrophosphatase</fullName>
    </alternativeName>
    <alternativeName>
        <fullName evidence="10">Non-standard purine NTP pyrophosphatase</fullName>
    </alternativeName>
    <alternativeName>
        <fullName evidence="10">Nucleoside-triphosphate diphosphatase</fullName>
    </alternativeName>
    <alternativeName>
        <fullName evidence="10">Nucleoside-triphosphate pyrophosphatase</fullName>
        <shortName evidence="10">NTPase</shortName>
    </alternativeName>
</protein>
<keyword evidence="13" id="KW-1185">Reference proteome</keyword>
<comment type="similarity">
    <text evidence="1 10 11">Belongs to the HAM1 NTPase family.</text>
</comment>
<feature type="binding site" evidence="10">
    <location>
        <position position="50"/>
    </location>
    <ligand>
        <name>Mg(2+)</name>
        <dbReference type="ChEBI" id="CHEBI:18420"/>
    </ligand>
</feature>
<evidence type="ECO:0000256" key="8">
    <source>
        <dbReference type="ARBA" id="ARBA00051875"/>
    </source>
</evidence>
<comment type="caution">
    <text evidence="12">The sequence shown here is derived from an EMBL/GenBank/DDBJ whole genome shotgun (WGS) entry which is preliminary data.</text>
</comment>
<accession>A0A841L991</accession>
<comment type="catalytic activity">
    <reaction evidence="10">
        <text>ITP + H2O = IMP + diphosphate + H(+)</text>
        <dbReference type="Rhea" id="RHEA:29399"/>
        <dbReference type="ChEBI" id="CHEBI:15377"/>
        <dbReference type="ChEBI" id="CHEBI:15378"/>
        <dbReference type="ChEBI" id="CHEBI:33019"/>
        <dbReference type="ChEBI" id="CHEBI:58053"/>
        <dbReference type="ChEBI" id="CHEBI:61402"/>
        <dbReference type="EC" id="3.6.1.66"/>
    </reaction>
</comment>
<evidence type="ECO:0000256" key="6">
    <source>
        <dbReference type="ARBA" id="ARBA00022842"/>
    </source>
</evidence>